<dbReference type="Proteomes" id="UP001152561">
    <property type="component" value="Unassembled WGS sequence"/>
</dbReference>
<keyword evidence="3" id="KW-1185">Reference proteome</keyword>
<comment type="caution">
    <text evidence="2">The sequence shown here is derived from an EMBL/GenBank/DDBJ whole genome shotgun (WGS) entry which is preliminary data.</text>
</comment>
<name>A0A9Q1LPP9_9SOLA</name>
<proteinExistence type="predicted"/>
<accession>A0A9Q1LPP9</accession>
<feature type="region of interest" description="Disordered" evidence="1">
    <location>
        <begin position="1"/>
        <end position="48"/>
    </location>
</feature>
<evidence type="ECO:0000256" key="1">
    <source>
        <dbReference type="SAM" id="MobiDB-lite"/>
    </source>
</evidence>
<reference evidence="3" key="1">
    <citation type="journal article" date="2023" name="Proc. Natl. Acad. Sci. U.S.A.">
        <title>Genomic and structural basis for evolution of tropane alkaloid biosynthesis.</title>
        <authorList>
            <person name="Wanga Y.-J."/>
            <person name="Taina T."/>
            <person name="Yua J.-Y."/>
            <person name="Lia J."/>
            <person name="Xua B."/>
            <person name="Chenc J."/>
            <person name="D'Auriad J.C."/>
            <person name="Huanga J.-P."/>
            <person name="Huanga S.-X."/>
        </authorList>
    </citation>
    <scope>NUCLEOTIDE SEQUENCE [LARGE SCALE GENOMIC DNA]</scope>
    <source>
        <strain evidence="3">cv. KIB-2019</strain>
    </source>
</reference>
<dbReference type="AlphaFoldDB" id="A0A9Q1LPP9"/>
<gene>
    <name evidence="2" type="ORF">K7X08_016754</name>
</gene>
<evidence type="ECO:0000313" key="2">
    <source>
        <dbReference type="EMBL" id="KAJ8541888.1"/>
    </source>
</evidence>
<dbReference type="EMBL" id="JAJAGQ010000015">
    <property type="protein sequence ID" value="KAJ8541888.1"/>
    <property type="molecule type" value="Genomic_DNA"/>
</dbReference>
<dbReference type="OrthoDB" id="4691307at2759"/>
<feature type="compositionally biased region" description="Basic residues" evidence="1">
    <location>
        <begin position="1"/>
        <end position="45"/>
    </location>
</feature>
<evidence type="ECO:0000313" key="3">
    <source>
        <dbReference type="Proteomes" id="UP001152561"/>
    </source>
</evidence>
<sequence length="217" mass="23202">MRRGGGGGRKRKKRKKKKRKKRKKKKKKREKKKKMREKKKKKKREKRDLKCYLVKMKVQFTTKNSSLNYEGSILRYISGIDLSSNQLSDEILTGLGNSIRMDSTTAADSAGEVHLEAVAFPGEEVQILEPAHRRWGRHPWMRRPAGIPGLGGPAPGGGGPLIICGPGGPMGLNCGGNRPSPPGLNCGDGAIGGGPSGVCIGCGAPLPGDLTIGGGRG</sequence>
<protein>
    <submittedName>
        <fullName evidence="2">Uncharacterized protein</fullName>
    </submittedName>
</protein>
<organism evidence="2 3">
    <name type="scientific">Anisodus acutangulus</name>
    <dbReference type="NCBI Taxonomy" id="402998"/>
    <lineage>
        <taxon>Eukaryota</taxon>
        <taxon>Viridiplantae</taxon>
        <taxon>Streptophyta</taxon>
        <taxon>Embryophyta</taxon>
        <taxon>Tracheophyta</taxon>
        <taxon>Spermatophyta</taxon>
        <taxon>Magnoliopsida</taxon>
        <taxon>eudicotyledons</taxon>
        <taxon>Gunneridae</taxon>
        <taxon>Pentapetalae</taxon>
        <taxon>asterids</taxon>
        <taxon>lamiids</taxon>
        <taxon>Solanales</taxon>
        <taxon>Solanaceae</taxon>
        <taxon>Solanoideae</taxon>
        <taxon>Hyoscyameae</taxon>
        <taxon>Anisodus</taxon>
    </lineage>
</organism>